<feature type="compositionally biased region" description="Pro residues" evidence="1">
    <location>
        <begin position="16"/>
        <end position="31"/>
    </location>
</feature>
<accession>A0A914PY19</accession>
<dbReference type="WBParaSite" id="PDA_v2.g21316.t1">
    <property type="protein sequence ID" value="PDA_v2.g21316.t1"/>
    <property type="gene ID" value="PDA_v2.g21316"/>
</dbReference>
<proteinExistence type="predicted"/>
<sequence length="244" mass="28083">MNPEEIRFDSNSAGISPPPQGFSTPHPPPPSLFLQQHPSTSIPIQIPLPTTISTSPPTPFMKAFQRAIVLENILFVAVKNPMLFYSYLQPPHDPKFLEIALKNFQIISDKFGKINNFFMFQYIESSGISLETKMVQKFPAINQLINQSLQQYAELIKIRVKNEFEFAALCQLSLLKIASEEFPQFQIILTQNYEIIAQNFRDYYSNEFSENSNISLTNVSDLTNTIHLIRKTYRNQIISLLRNY</sequence>
<keyword evidence="2" id="KW-1185">Reference proteome</keyword>
<organism evidence="2 3">
    <name type="scientific">Panagrolaimus davidi</name>
    <dbReference type="NCBI Taxonomy" id="227884"/>
    <lineage>
        <taxon>Eukaryota</taxon>
        <taxon>Metazoa</taxon>
        <taxon>Ecdysozoa</taxon>
        <taxon>Nematoda</taxon>
        <taxon>Chromadorea</taxon>
        <taxon>Rhabditida</taxon>
        <taxon>Tylenchina</taxon>
        <taxon>Panagrolaimomorpha</taxon>
        <taxon>Panagrolaimoidea</taxon>
        <taxon>Panagrolaimidae</taxon>
        <taxon>Panagrolaimus</taxon>
    </lineage>
</organism>
<name>A0A914PY19_9BILA</name>
<evidence type="ECO:0000256" key="1">
    <source>
        <dbReference type="SAM" id="MobiDB-lite"/>
    </source>
</evidence>
<evidence type="ECO:0000313" key="3">
    <source>
        <dbReference type="WBParaSite" id="PDA_v2.g21316.t1"/>
    </source>
</evidence>
<evidence type="ECO:0000313" key="2">
    <source>
        <dbReference type="Proteomes" id="UP000887578"/>
    </source>
</evidence>
<dbReference type="Proteomes" id="UP000887578">
    <property type="component" value="Unplaced"/>
</dbReference>
<dbReference type="AlphaFoldDB" id="A0A914PY19"/>
<feature type="region of interest" description="Disordered" evidence="1">
    <location>
        <begin position="1"/>
        <end position="32"/>
    </location>
</feature>
<reference evidence="3" key="1">
    <citation type="submission" date="2022-11" db="UniProtKB">
        <authorList>
            <consortium name="WormBaseParasite"/>
        </authorList>
    </citation>
    <scope>IDENTIFICATION</scope>
</reference>
<protein>
    <submittedName>
        <fullName evidence="3">Uncharacterized protein</fullName>
    </submittedName>
</protein>